<organism evidence="1 2">
    <name type="scientific">Stappia taiwanensis</name>
    <dbReference type="NCBI Taxonomy" id="992267"/>
    <lineage>
        <taxon>Bacteria</taxon>
        <taxon>Pseudomonadati</taxon>
        <taxon>Pseudomonadota</taxon>
        <taxon>Alphaproteobacteria</taxon>
        <taxon>Hyphomicrobiales</taxon>
        <taxon>Stappiaceae</taxon>
        <taxon>Stappia</taxon>
    </lineage>
</organism>
<reference evidence="1 2" key="2">
    <citation type="submission" date="2020-08" db="EMBL/GenBank/DDBJ databases">
        <title>Stappia taiwanensis sp. nov., isolated from a coastal thermal spring.</title>
        <authorList>
            <person name="Kampfer P."/>
        </authorList>
    </citation>
    <scope>NUCLEOTIDE SEQUENCE [LARGE SCALE GENOMIC DNA]</scope>
    <source>
        <strain evidence="1 2">DSM 23284</strain>
    </source>
</reference>
<dbReference type="AlphaFoldDB" id="A0A838XMT9"/>
<comment type="caution">
    <text evidence="1">The sequence shown here is derived from an EMBL/GenBank/DDBJ whole genome shotgun (WGS) entry which is preliminary data.</text>
</comment>
<dbReference type="EMBL" id="JACEON010000001">
    <property type="protein sequence ID" value="MBA4610088.1"/>
    <property type="molecule type" value="Genomic_DNA"/>
</dbReference>
<reference evidence="1 2" key="1">
    <citation type="submission" date="2020-07" db="EMBL/GenBank/DDBJ databases">
        <authorList>
            <person name="Li M."/>
        </authorList>
    </citation>
    <scope>NUCLEOTIDE SEQUENCE [LARGE SCALE GENOMIC DNA]</scope>
    <source>
        <strain evidence="1 2">DSM 23284</strain>
    </source>
</reference>
<name>A0A838XMT9_9HYPH</name>
<protein>
    <submittedName>
        <fullName evidence="1">Uncharacterized protein</fullName>
    </submittedName>
</protein>
<proteinExistence type="predicted"/>
<dbReference type="Proteomes" id="UP000559404">
    <property type="component" value="Unassembled WGS sequence"/>
</dbReference>
<accession>A0A838XMT9</accession>
<evidence type="ECO:0000313" key="2">
    <source>
        <dbReference type="Proteomes" id="UP000559404"/>
    </source>
</evidence>
<sequence length="50" mass="5072">MGEAFLGIDIGTSACKVLALSAEELIRLAGGATVRATGSSTPPILVFIRP</sequence>
<gene>
    <name evidence="1" type="ORF">H1W37_00380</name>
</gene>
<evidence type="ECO:0000313" key="1">
    <source>
        <dbReference type="EMBL" id="MBA4610088.1"/>
    </source>
</evidence>
<dbReference type="RefSeq" id="WP_181758290.1">
    <property type="nucleotide sequence ID" value="NZ_BMCR01000001.1"/>
</dbReference>
<keyword evidence="2" id="KW-1185">Reference proteome</keyword>